<feature type="compositionally biased region" description="Low complexity" evidence="1">
    <location>
        <begin position="163"/>
        <end position="180"/>
    </location>
</feature>
<protein>
    <submittedName>
        <fullName evidence="3">Acyl dehydratase</fullName>
    </submittedName>
</protein>
<evidence type="ECO:0000313" key="3">
    <source>
        <dbReference type="EMBL" id="ACV07110.1"/>
    </source>
</evidence>
<gene>
    <name evidence="3" type="ordered locus">Ksed_21190</name>
</gene>
<reference evidence="3 4" key="1">
    <citation type="journal article" date="2009" name="Stand. Genomic Sci.">
        <title>Complete genome sequence of Kytococcus sedentarius type strain (541).</title>
        <authorList>
            <person name="Sims D."/>
            <person name="Brettin T."/>
            <person name="Detter J.C."/>
            <person name="Han C."/>
            <person name="Lapidus A."/>
            <person name="Copeland A."/>
            <person name="Glavina Del Rio T."/>
            <person name="Nolan M."/>
            <person name="Chen F."/>
            <person name="Lucas S."/>
            <person name="Tice H."/>
            <person name="Cheng J.F."/>
            <person name="Bruce D."/>
            <person name="Goodwin L."/>
            <person name="Pitluck S."/>
            <person name="Ovchinnikova G."/>
            <person name="Pati A."/>
            <person name="Ivanova N."/>
            <person name="Mavrommatis K."/>
            <person name="Chen A."/>
            <person name="Palaniappan K."/>
            <person name="D'haeseleer P."/>
            <person name="Chain P."/>
            <person name="Bristow J."/>
            <person name="Eisen J.A."/>
            <person name="Markowitz V."/>
            <person name="Hugenholtz P."/>
            <person name="Schneider S."/>
            <person name="Goker M."/>
            <person name="Pukall R."/>
            <person name="Kyrpides N.C."/>
            <person name="Klenk H.P."/>
        </authorList>
    </citation>
    <scope>NUCLEOTIDE SEQUENCE [LARGE SCALE GENOMIC DNA]</scope>
    <source>
        <strain evidence="4">ATCC 14392 / DSM 20547 / JCM 11482 / CCUG 33030 / NBRC 15357 / NCTC 11040 / CCM 314 / 541</strain>
    </source>
</reference>
<dbReference type="RefSeq" id="WP_015780046.1">
    <property type="nucleotide sequence ID" value="NC_013169.1"/>
</dbReference>
<proteinExistence type="predicted"/>
<dbReference type="Gene3D" id="3.10.129.10">
    <property type="entry name" value="Hotdog Thioesterase"/>
    <property type="match status" value="1"/>
</dbReference>
<evidence type="ECO:0000256" key="1">
    <source>
        <dbReference type="SAM" id="MobiDB-lite"/>
    </source>
</evidence>
<dbReference type="GO" id="GO:0006633">
    <property type="term" value="P:fatty acid biosynthetic process"/>
    <property type="evidence" value="ECO:0007669"/>
    <property type="project" value="TreeGrafter"/>
</dbReference>
<feature type="region of interest" description="Disordered" evidence="1">
    <location>
        <begin position="157"/>
        <end position="180"/>
    </location>
</feature>
<dbReference type="KEGG" id="kse:Ksed_21190"/>
<sequence>MTPQDTPAASPGTLAERVSGRRWTLSDPYQVARPAIRDFARAVGATHPLHHHVESAVAAGYGDLVAPPTFVVKVTQAADFLMLADPDLGIRLQNVVHGAQAFTHERPVVAGDELTATTEVTSAKMVGTTCMLSLSTQVRDAADELVATGTSTLVIATTPEPAPEGAGSAPDAAPAAGKDA</sequence>
<dbReference type="AlphaFoldDB" id="C7NL19"/>
<dbReference type="Pfam" id="PF13452">
    <property type="entry name" value="FAS1_DH_region"/>
    <property type="match status" value="1"/>
</dbReference>
<dbReference type="InterPro" id="IPR029069">
    <property type="entry name" value="HotDog_dom_sf"/>
</dbReference>
<dbReference type="InterPro" id="IPR050965">
    <property type="entry name" value="UPF0336/Enoyl-CoA_hydratase"/>
</dbReference>
<dbReference type="HOGENOM" id="CLU_116276_0_1_11"/>
<dbReference type="GO" id="GO:0019171">
    <property type="term" value="F:(3R)-hydroxyacyl-[acyl-carrier-protein] dehydratase activity"/>
    <property type="evidence" value="ECO:0007669"/>
    <property type="project" value="TreeGrafter"/>
</dbReference>
<dbReference type="EMBL" id="CP001686">
    <property type="protein sequence ID" value="ACV07110.1"/>
    <property type="molecule type" value="Genomic_DNA"/>
</dbReference>
<dbReference type="CDD" id="cd03441">
    <property type="entry name" value="R_hydratase_like"/>
    <property type="match status" value="1"/>
</dbReference>
<dbReference type="PANTHER" id="PTHR43437:SF3">
    <property type="entry name" value="HYDROXYACYL-THIOESTER DEHYDRATASE TYPE 2, MITOCHONDRIAL"/>
    <property type="match status" value="1"/>
</dbReference>
<evidence type="ECO:0000259" key="2">
    <source>
        <dbReference type="Pfam" id="PF13452"/>
    </source>
</evidence>
<dbReference type="SUPFAM" id="SSF54637">
    <property type="entry name" value="Thioesterase/thiol ester dehydrase-isomerase"/>
    <property type="match status" value="1"/>
</dbReference>
<dbReference type="PANTHER" id="PTHR43437">
    <property type="entry name" value="HYDROXYACYL-THIOESTER DEHYDRATASE TYPE 2, MITOCHONDRIAL-RELATED"/>
    <property type="match status" value="1"/>
</dbReference>
<evidence type="ECO:0000313" key="4">
    <source>
        <dbReference type="Proteomes" id="UP000006666"/>
    </source>
</evidence>
<dbReference type="Proteomes" id="UP000006666">
    <property type="component" value="Chromosome"/>
</dbReference>
<organism evidence="3 4">
    <name type="scientific">Kytococcus sedentarius (strain ATCC 14392 / DSM 20547 / JCM 11482 / CCUG 33030 / NBRC 15357 / NCTC 11040 / CCM 314 / 541)</name>
    <name type="common">Micrococcus sedentarius</name>
    <dbReference type="NCBI Taxonomy" id="478801"/>
    <lineage>
        <taxon>Bacteria</taxon>
        <taxon>Bacillati</taxon>
        <taxon>Actinomycetota</taxon>
        <taxon>Actinomycetes</taxon>
        <taxon>Micrococcales</taxon>
        <taxon>Kytococcaceae</taxon>
        <taxon>Kytococcus</taxon>
    </lineage>
</organism>
<accession>C7NL19</accession>
<dbReference type="InterPro" id="IPR039569">
    <property type="entry name" value="FAS1-like_DH_region"/>
</dbReference>
<dbReference type="eggNOG" id="COG2030">
    <property type="taxonomic scope" value="Bacteria"/>
</dbReference>
<feature type="domain" description="FAS1-like dehydratase" evidence="2">
    <location>
        <begin position="26"/>
        <end position="148"/>
    </location>
</feature>
<keyword evidence="4" id="KW-1185">Reference proteome</keyword>
<name>C7NL19_KYTSD</name>
<dbReference type="STRING" id="478801.Ksed_21190"/>